<feature type="region of interest" description="Disordered" evidence="1">
    <location>
        <begin position="16"/>
        <end position="64"/>
    </location>
</feature>
<dbReference type="KEGG" id="tasa:A1Q1_08248"/>
<dbReference type="VEuPathDB" id="FungiDB:A1Q1_08248"/>
<dbReference type="GeneID" id="25991760"/>
<dbReference type="PANTHER" id="PTHR14374:SF0">
    <property type="entry name" value="TRAFFICKING PROTEIN PARTICLE COMPLEX SUBUNIT 11"/>
    <property type="match status" value="1"/>
</dbReference>
<dbReference type="AlphaFoldDB" id="J5TFN5"/>
<gene>
    <name evidence="3" type="ORF">A1Q1_08248</name>
</gene>
<dbReference type="Proteomes" id="UP000002748">
    <property type="component" value="Unassembled WGS sequence"/>
</dbReference>
<evidence type="ECO:0000259" key="2">
    <source>
        <dbReference type="Pfam" id="PF11817"/>
    </source>
</evidence>
<feature type="compositionally biased region" description="Pro residues" evidence="1">
    <location>
        <begin position="26"/>
        <end position="35"/>
    </location>
</feature>
<name>J5TFN5_TRIAS</name>
<dbReference type="OrthoDB" id="6278596at2759"/>
<dbReference type="InterPro" id="IPR021773">
    <property type="entry name" value="TPC11"/>
</dbReference>
<feature type="compositionally biased region" description="Low complexity" evidence="1">
    <location>
        <begin position="36"/>
        <end position="48"/>
    </location>
</feature>
<evidence type="ECO:0000313" key="3">
    <source>
        <dbReference type="EMBL" id="EJT50696.1"/>
    </source>
</evidence>
<protein>
    <recommendedName>
        <fullName evidence="2">Trafficking protein particle complex subunit 11 domain-containing protein</fullName>
    </recommendedName>
</protein>
<feature type="region of interest" description="Disordered" evidence="1">
    <location>
        <begin position="107"/>
        <end position="131"/>
    </location>
</feature>
<sequence length="1128" mass="120935">MNSYPPEFLAHPQPLMFVAGLGSDPAPTPSSPPPSGSSSATSPRTQSPVKQSATPERQPTGDGEFDTLLSDLRQTLRPYQHPARVWLPPSERRQFRVELVDRNVQLPARKAAPGADGRSHSPLSPLTPGSPMSPDGLIAPVWVRKHAESVPAVFVSFMRLYEPPSPHGSAGSPLGQDMMAEAERQAERQADENLVSEIAELRKRLAERGVKLTVVLIASAQTLDSPGLDSRLSNLRRSAGLGAKGSLFVLTPVPAAELPDFVRSLQDALWEPALEYYAAHGKRVRQKRGRVPANIGERGGRSRSGSSAAARARSGSFIRPLGQQGWIVRYDFKAGWFAECRGELDLARRHYEDCWNELARMFGSTTMLPPRTKRWAEAKVLADCVAIKLLLYEGSGSRVMVPFFVHVRRFADLSRGWGIGEETFEFWSWVARQYRLFGEVLELAIRHGFRVPPLPLPQMSTPTVPPTPEVLVSTVNPLHLLHPPAYYFYAAATCTMERKARFDAALAAEQETGSVALAGAPGFANEKGVDHSALIIDLLTKAAALGGPGAAGAGLELYDAYRVADTYVQSGKYEEGARYLADIVGKFPAWGPITRELQALQLQCVRETGDKETNAALVVQMLAPGWFRNRAKLVKELNTLMEGTAPADPIVVDMPQGEGLLETRAGFRMAEAQAGTPLAFQVQIGSSVDLADLPVTSLKFVFSDEREVTLSPGGDAFVDVGDLGTSGNKSGKAALKFGEGSRLVVSGKISAAEDADSFEVSDLILCIGTNGWTIDVGLKPEPLTAWTTKAGSYAPATGLHSAVEITPRLPSVDIALSHPSTAYVGEDFPVSATVTADAAAQLVVTAACGEDALRLSHGGDSADGRLVLDLKAGESTEVFRIVSPRPGECRLTFAVGDATETAILAIVPPFRVSPSMKNIGSQAIVSAALKLGGQRAVQVKAITALGEGKVDDSLGAETFPHSKVVPGLKVVWRPVSETSPERREPSSSSDDSPFLSNPSKSNPAETDITTVIALPPIHAPQPDSFLTAEVNQPASVRLNEPFTLKLNVRNSHPTESVWGIVSGETSEHFVWSGPRGVRVAVEPKQTEDIELRLVAVGGVGTLAWPGISVREGDGEEVEVRRSGIVVLP</sequence>
<evidence type="ECO:0000256" key="1">
    <source>
        <dbReference type="SAM" id="MobiDB-lite"/>
    </source>
</evidence>
<dbReference type="PANTHER" id="PTHR14374">
    <property type="entry name" value="FOIE GRAS"/>
    <property type="match status" value="1"/>
</dbReference>
<proteinExistence type="predicted"/>
<dbReference type="HOGENOM" id="CLU_003572_0_0_1"/>
<dbReference type="EMBL" id="ALBS01000096">
    <property type="protein sequence ID" value="EJT50696.1"/>
    <property type="molecule type" value="Genomic_DNA"/>
</dbReference>
<feature type="compositionally biased region" description="Low complexity" evidence="1">
    <location>
        <begin position="986"/>
        <end position="999"/>
    </location>
</feature>
<feature type="domain" description="Trafficking protein particle complex subunit 11" evidence="2">
    <location>
        <begin position="374"/>
        <end position="622"/>
    </location>
</feature>
<reference evidence="3 4" key="1">
    <citation type="journal article" date="2012" name="Eukaryot. Cell">
        <title>Draft genome sequence of CBS 2479, the standard type strain of Trichosporon asahii.</title>
        <authorList>
            <person name="Yang R.Y."/>
            <person name="Li H.T."/>
            <person name="Zhu H."/>
            <person name="Zhou G.P."/>
            <person name="Wang M."/>
            <person name="Wang L."/>
        </authorList>
    </citation>
    <scope>NUCLEOTIDE SEQUENCE [LARGE SCALE GENOMIC DNA]</scope>
    <source>
        <strain evidence="4">ATCC 90039 / CBS 2479 / JCM 2466 / KCTC 7840 / NCYC 2677 / UAMH 7654</strain>
    </source>
</reference>
<comment type="caution">
    <text evidence="3">The sequence shown here is derived from an EMBL/GenBank/DDBJ whole genome shotgun (WGS) entry which is preliminary data.</text>
</comment>
<dbReference type="RefSeq" id="XP_014181870.1">
    <property type="nucleotide sequence ID" value="XM_014326395.1"/>
</dbReference>
<dbReference type="Pfam" id="PF11817">
    <property type="entry name" value="Foie-gras_1"/>
    <property type="match status" value="1"/>
</dbReference>
<accession>J5TFN5</accession>
<feature type="region of interest" description="Disordered" evidence="1">
    <location>
        <begin position="976"/>
        <end position="1004"/>
    </location>
</feature>
<organism evidence="3 4">
    <name type="scientific">Trichosporon asahii var. asahii (strain ATCC 90039 / CBS 2479 / JCM 2466 / KCTC 7840 / NBRC 103889/ NCYC 2677 / UAMH 7654)</name>
    <name type="common">Yeast</name>
    <dbReference type="NCBI Taxonomy" id="1186058"/>
    <lineage>
        <taxon>Eukaryota</taxon>
        <taxon>Fungi</taxon>
        <taxon>Dikarya</taxon>
        <taxon>Basidiomycota</taxon>
        <taxon>Agaricomycotina</taxon>
        <taxon>Tremellomycetes</taxon>
        <taxon>Trichosporonales</taxon>
        <taxon>Trichosporonaceae</taxon>
        <taxon>Trichosporon</taxon>
    </lineage>
</organism>
<evidence type="ECO:0000313" key="4">
    <source>
        <dbReference type="Proteomes" id="UP000002748"/>
    </source>
</evidence>